<dbReference type="PANTHER" id="PTHR30290">
    <property type="entry name" value="PERIPLASMIC BINDING COMPONENT OF ABC TRANSPORTER"/>
    <property type="match status" value="1"/>
</dbReference>
<comment type="caution">
    <text evidence="3">The sequence shown here is derived from an EMBL/GenBank/DDBJ whole genome shotgun (WGS) entry which is preliminary data.</text>
</comment>
<dbReference type="SUPFAM" id="SSF53850">
    <property type="entry name" value="Periplasmic binding protein-like II"/>
    <property type="match status" value="1"/>
</dbReference>
<dbReference type="Gene3D" id="3.90.76.10">
    <property type="entry name" value="Dipeptide-binding Protein, Domain 1"/>
    <property type="match status" value="1"/>
</dbReference>
<dbReference type="Proteomes" id="UP001302274">
    <property type="component" value="Unassembled WGS sequence"/>
</dbReference>
<dbReference type="EMBL" id="JAYGJQ010000001">
    <property type="protein sequence ID" value="MEA9354639.1"/>
    <property type="molecule type" value="Genomic_DNA"/>
</dbReference>
<protein>
    <submittedName>
        <fullName evidence="3">ABC transporter substrate-binding protein</fullName>
    </submittedName>
</protein>
<evidence type="ECO:0000313" key="3">
    <source>
        <dbReference type="EMBL" id="MEA9354639.1"/>
    </source>
</evidence>
<organism evidence="3 4">
    <name type="scientific">Bacteriovorax antarcticus</name>
    <dbReference type="NCBI Taxonomy" id="3088717"/>
    <lineage>
        <taxon>Bacteria</taxon>
        <taxon>Pseudomonadati</taxon>
        <taxon>Bdellovibrionota</taxon>
        <taxon>Bacteriovoracia</taxon>
        <taxon>Bacteriovoracales</taxon>
        <taxon>Bacteriovoracaceae</taxon>
        <taxon>Bacteriovorax</taxon>
    </lineage>
</organism>
<dbReference type="InterPro" id="IPR030678">
    <property type="entry name" value="Peptide/Ni-bd"/>
</dbReference>
<keyword evidence="4" id="KW-1185">Reference proteome</keyword>
<reference evidence="3 4" key="1">
    <citation type="submission" date="2023-11" db="EMBL/GenBank/DDBJ databases">
        <title>A Novel Polar Bacteriovorax (B. antarcticus) Isolated from the Biocrust in Antarctica.</title>
        <authorList>
            <person name="Mun W."/>
            <person name="Choi S.Y."/>
            <person name="Mitchell R.J."/>
        </authorList>
    </citation>
    <scope>NUCLEOTIDE SEQUENCE [LARGE SCALE GENOMIC DNA]</scope>
    <source>
        <strain evidence="3 4">PP10</strain>
    </source>
</reference>
<gene>
    <name evidence="3" type="ORF">SHI21_00385</name>
</gene>
<dbReference type="InterPro" id="IPR000914">
    <property type="entry name" value="SBP_5_dom"/>
</dbReference>
<dbReference type="InterPro" id="IPR039424">
    <property type="entry name" value="SBP_5"/>
</dbReference>
<evidence type="ECO:0000256" key="1">
    <source>
        <dbReference type="SAM" id="SignalP"/>
    </source>
</evidence>
<evidence type="ECO:0000313" key="4">
    <source>
        <dbReference type="Proteomes" id="UP001302274"/>
    </source>
</evidence>
<dbReference type="Gene3D" id="3.10.105.10">
    <property type="entry name" value="Dipeptide-binding Protein, Domain 3"/>
    <property type="match status" value="1"/>
</dbReference>
<evidence type="ECO:0000259" key="2">
    <source>
        <dbReference type="Pfam" id="PF00496"/>
    </source>
</evidence>
<sequence>MMKKSLVLLSLVLVLVSLTSCTKKAHVKENKILNMALTSEISTLDPVNSYDNVSGTVICNIYEQLYDYHYLNRPYELKPLLAEGMPTIENKGLRYVIKIKKNIRYHDHPAFKGQIRYVTAQDFITQLKRLSYNPLNSTGWWVLDGVVVGVNDFKKNVGNDFEKFKSTSIKGINAPDEHTLVIDLTQPSPQFIYKLSMSFISPVPLEVVEYDKNDLGHTPVGTGPFYLTKMDPAKEIILTKFPYYHESFYPTEGDRYANNRALLKDSGEKLPFIDGIHFIMVNDNKSRWTLFNENKLDFITLPQEFYSQVFDDVGNLREDIKAKNIRLQTMPTLTYWWLAFNMKDPLLGKNLNLRKAIAHAIDMDLYIQKFTNSTGQRANSILPPGILGYNPSATLPYEYNLDKAKEFLAKAGYPEGKNLPEIVYDTRAESKISYAQAEYFKAQLALIGIKLKIIKNTFKEFLEKSRTGHLQFFQDGWTLDYPDAENIYQLLISTNLPPGPNSSYYIKPELDKMYEKISKLPDGDEKKDLIIKMESIVNGDLPWIMQYYSRNFILYHDYVKNYRPDDLIWNYTKYLRVK</sequence>
<feature type="chain" id="PRO_5047102152" evidence="1">
    <location>
        <begin position="26"/>
        <end position="578"/>
    </location>
</feature>
<accession>A0ABU5VNL8</accession>
<dbReference type="Gene3D" id="3.40.190.10">
    <property type="entry name" value="Periplasmic binding protein-like II"/>
    <property type="match status" value="1"/>
</dbReference>
<dbReference type="PROSITE" id="PS51257">
    <property type="entry name" value="PROKAR_LIPOPROTEIN"/>
    <property type="match status" value="1"/>
</dbReference>
<proteinExistence type="predicted"/>
<feature type="signal peptide" evidence="1">
    <location>
        <begin position="1"/>
        <end position="25"/>
    </location>
</feature>
<dbReference type="PIRSF" id="PIRSF002741">
    <property type="entry name" value="MppA"/>
    <property type="match status" value="1"/>
</dbReference>
<dbReference type="RefSeq" id="WP_323574084.1">
    <property type="nucleotide sequence ID" value="NZ_JAYGJQ010000001.1"/>
</dbReference>
<dbReference type="Pfam" id="PF00496">
    <property type="entry name" value="SBP_bac_5"/>
    <property type="match status" value="1"/>
</dbReference>
<feature type="domain" description="Solute-binding protein family 5" evidence="2">
    <location>
        <begin position="76"/>
        <end position="493"/>
    </location>
</feature>
<keyword evidence="1" id="KW-0732">Signal</keyword>
<name>A0ABU5VNL8_9BACT</name>